<dbReference type="EMBL" id="KV016374">
    <property type="protein sequence ID" value="KZV19674.1"/>
    <property type="molecule type" value="Genomic_DNA"/>
</dbReference>
<keyword evidence="2" id="KW-1185">Reference proteome</keyword>
<proteinExistence type="predicted"/>
<evidence type="ECO:0000313" key="2">
    <source>
        <dbReference type="Proteomes" id="UP000250235"/>
    </source>
</evidence>
<dbReference type="AlphaFoldDB" id="A0A2Z7AKL1"/>
<gene>
    <name evidence="1" type="ORF">F511_42998</name>
</gene>
<accession>A0A2Z7AKL1</accession>
<protein>
    <submittedName>
        <fullName evidence="1">Uncharacterized protein</fullName>
    </submittedName>
</protein>
<dbReference type="PANTHER" id="PTHR45835">
    <property type="entry name" value="YALI0A06105P"/>
    <property type="match status" value="1"/>
</dbReference>
<organism evidence="1 2">
    <name type="scientific">Dorcoceras hygrometricum</name>
    <dbReference type="NCBI Taxonomy" id="472368"/>
    <lineage>
        <taxon>Eukaryota</taxon>
        <taxon>Viridiplantae</taxon>
        <taxon>Streptophyta</taxon>
        <taxon>Embryophyta</taxon>
        <taxon>Tracheophyta</taxon>
        <taxon>Spermatophyta</taxon>
        <taxon>Magnoliopsida</taxon>
        <taxon>eudicotyledons</taxon>
        <taxon>Gunneridae</taxon>
        <taxon>Pentapetalae</taxon>
        <taxon>asterids</taxon>
        <taxon>lamiids</taxon>
        <taxon>Lamiales</taxon>
        <taxon>Gesneriaceae</taxon>
        <taxon>Didymocarpoideae</taxon>
        <taxon>Trichosporeae</taxon>
        <taxon>Loxocarpinae</taxon>
        <taxon>Dorcoceras</taxon>
    </lineage>
</organism>
<dbReference type="OrthoDB" id="1909122at2759"/>
<evidence type="ECO:0000313" key="1">
    <source>
        <dbReference type="EMBL" id="KZV19674.1"/>
    </source>
</evidence>
<dbReference type="Proteomes" id="UP000250235">
    <property type="component" value="Unassembled WGS sequence"/>
</dbReference>
<name>A0A2Z7AKL1_9LAMI</name>
<reference evidence="1 2" key="1">
    <citation type="journal article" date="2015" name="Proc. Natl. Acad. Sci. U.S.A.">
        <title>The resurrection genome of Boea hygrometrica: A blueprint for survival of dehydration.</title>
        <authorList>
            <person name="Xiao L."/>
            <person name="Yang G."/>
            <person name="Zhang L."/>
            <person name="Yang X."/>
            <person name="Zhao S."/>
            <person name="Ji Z."/>
            <person name="Zhou Q."/>
            <person name="Hu M."/>
            <person name="Wang Y."/>
            <person name="Chen M."/>
            <person name="Xu Y."/>
            <person name="Jin H."/>
            <person name="Xiao X."/>
            <person name="Hu G."/>
            <person name="Bao F."/>
            <person name="Hu Y."/>
            <person name="Wan P."/>
            <person name="Li L."/>
            <person name="Deng X."/>
            <person name="Kuang T."/>
            <person name="Xiang C."/>
            <person name="Zhu J.K."/>
            <person name="Oliver M.J."/>
            <person name="He Y."/>
        </authorList>
    </citation>
    <scope>NUCLEOTIDE SEQUENCE [LARGE SCALE GENOMIC DNA]</scope>
    <source>
        <strain evidence="2">cv. XS01</strain>
    </source>
</reference>
<dbReference type="PANTHER" id="PTHR45835:SF99">
    <property type="entry name" value="CHROMO DOMAIN-CONTAINING PROTEIN-RELATED"/>
    <property type="match status" value="1"/>
</dbReference>
<sequence length="98" mass="11304">MDPYEALYGRKCRTHIHWDEVGEKAGLGPDVVEQTAEAVRKIIERMKAAQSRQKSNADNRRRELNFEIDNHVFLRIAPMKGLMHFGKKGKLSPRYIGP</sequence>